<feature type="domain" description="RNase H type-1" evidence="1">
    <location>
        <begin position="179"/>
        <end position="215"/>
    </location>
</feature>
<dbReference type="Pfam" id="PF13456">
    <property type="entry name" value="RVT_3"/>
    <property type="match status" value="1"/>
</dbReference>
<reference evidence="2" key="1">
    <citation type="submission" date="2022-04" db="EMBL/GenBank/DDBJ databases">
        <title>Carnegiea gigantea Genome sequencing and assembly v2.</title>
        <authorList>
            <person name="Copetti D."/>
            <person name="Sanderson M.J."/>
            <person name="Burquez A."/>
            <person name="Wojciechowski M.F."/>
        </authorList>
    </citation>
    <scope>NUCLEOTIDE SEQUENCE</scope>
    <source>
        <strain evidence="2">SGP5-SGP5p</strain>
        <tissue evidence="2">Aerial part</tissue>
    </source>
</reference>
<dbReference type="AlphaFoldDB" id="A0A9Q1KDM3"/>
<dbReference type="GO" id="GO:0004523">
    <property type="term" value="F:RNA-DNA hybrid ribonuclease activity"/>
    <property type="evidence" value="ECO:0007669"/>
    <property type="project" value="InterPro"/>
</dbReference>
<dbReference type="Proteomes" id="UP001153076">
    <property type="component" value="Unassembled WGS sequence"/>
</dbReference>
<dbReference type="GO" id="GO:0003676">
    <property type="term" value="F:nucleic acid binding"/>
    <property type="evidence" value="ECO:0007669"/>
    <property type="project" value="InterPro"/>
</dbReference>
<evidence type="ECO:0000313" key="2">
    <source>
        <dbReference type="EMBL" id="KAJ8440994.1"/>
    </source>
</evidence>
<keyword evidence="3" id="KW-1185">Reference proteome</keyword>
<gene>
    <name evidence="2" type="ORF">Cgig2_020023</name>
</gene>
<proteinExistence type="predicted"/>
<organism evidence="2 3">
    <name type="scientific">Carnegiea gigantea</name>
    <dbReference type="NCBI Taxonomy" id="171969"/>
    <lineage>
        <taxon>Eukaryota</taxon>
        <taxon>Viridiplantae</taxon>
        <taxon>Streptophyta</taxon>
        <taxon>Embryophyta</taxon>
        <taxon>Tracheophyta</taxon>
        <taxon>Spermatophyta</taxon>
        <taxon>Magnoliopsida</taxon>
        <taxon>eudicotyledons</taxon>
        <taxon>Gunneridae</taxon>
        <taxon>Pentapetalae</taxon>
        <taxon>Caryophyllales</taxon>
        <taxon>Cactineae</taxon>
        <taxon>Cactaceae</taxon>
        <taxon>Cactoideae</taxon>
        <taxon>Echinocereeae</taxon>
        <taxon>Carnegiea</taxon>
    </lineage>
</organism>
<dbReference type="PANTHER" id="PTHR47074:SF21">
    <property type="entry name" value="RNASE H TYPE-1 DOMAIN-CONTAINING PROTEIN"/>
    <property type="match status" value="1"/>
</dbReference>
<comment type="caution">
    <text evidence="2">The sequence shown here is derived from an EMBL/GenBank/DDBJ whole genome shotgun (WGS) entry which is preliminary data.</text>
</comment>
<accession>A0A9Q1KDM3</accession>
<dbReference type="InterPro" id="IPR052929">
    <property type="entry name" value="RNase_H-like_EbsB-rel"/>
</dbReference>
<dbReference type="PANTHER" id="PTHR47074">
    <property type="entry name" value="BNAC02G40300D PROTEIN"/>
    <property type="match status" value="1"/>
</dbReference>
<evidence type="ECO:0000313" key="3">
    <source>
        <dbReference type="Proteomes" id="UP001153076"/>
    </source>
</evidence>
<dbReference type="EMBL" id="JAKOGI010000180">
    <property type="protein sequence ID" value="KAJ8440994.1"/>
    <property type="molecule type" value="Genomic_DNA"/>
</dbReference>
<name>A0A9Q1KDM3_9CARY</name>
<dbReference type="InterPro" id="IPR002156">
    <property type="entry name" value="RNaseH_domain"/>
</dbReference>
<evidence type="ECO:0000259" key="1">
    <source>
        <dbReference type="Pfam" id="PF13456"/>
    </source>
</evidence>
<sequence>MEPEGGSVVVTTVPSKFLTFGDKNSAWFHTRANVRRATNMILEMKDVDGVLYSEMEELDRIIGNFFSSLFSLSSPPEMDQIVELIPCKVGDLIDRDRGSWNVNKLNAVSLPVDVDSVMKILLSWEANVQLRVQPEELPDMWSLPPTGIYKVNFDGTKLGEWGHGWGVVIRDGEVTVPTELGLLIDDILRLCSNFDFHAFSFVRREDNKVAHSLAHLQPYVLYAQVWLEDGPDHIFDLAV</sequence>
<protein>
    <recommendedName>
        <fullName evidence="1">RNase H type-1 domain-containing protein</fullName>
    </recommendedName>
</protein>
<dbReference type="OrthoDB" id="1906820at2759"/>